<dbReference type="PROSITE" id="PS00032">
    <property type="entry name" value="ANTENNAPEDIA"/>
    <property type="match status" value="1"/>
</dbReference>
<dbReference type="GO" id="GO:0005634">
    <property type="term" value="C:nucleus"/>
    <property type="evidence" value="ECO:0007669"/>
    <property type="project" value="UniProtKB-SubCell"/>
</dbReference>
<feature type="region of interest" description="Disordered" evidence="10">
    <location>
        <begin position="121"/>
        <end position="143"/>
    </location>
</feature>
<comment type="similarity">
    <text evidence="2 9">Belongs to the Antp homeobox family.</text>
</comment>
<keyword evidence="4 7" id="KW-0238">DNA-binding</keyword>
<comment type="subcellular location">
    <subcellularLocation>
        <location evidence="1 7 8">Nucleus</location>
    </subcellularLocation>
</comment>
<dbReference type="Pfam" id="PF00046">
    <property type="entry name" value="Homeodomain"/>
    <property type="match status" value="1"/>
</dbReference>
<dbReference type="Gene3D" id="1.10.10.60">
    <property type="entry name" value="Homeodomain-like"/>
    <property type="match status" value="1"/>
</dbReference>
<dbReference type="PRINTS" id="PR00025">
    <property type="entry name" value="ANTENNAPEDIA"/>
</dbReference>
<proteinExistence type="inferred from homology"/>
<evidence type="ECO:0000256" key="2">
    <source>
        <dbReference type="ARBA" id="ARBA00009107"/>
    </source>
</evidence>
<keyword evidence="3" id="KW-0217">Developmental protein</keyword>
<dbReference type="FunFam" id="1.10.10.60:FF:000017">
    <property type="entry name" value="Homeobox protein antennapedia"/>
    <property type="match status" value="1"/>
</dbReference>
<feature type="compositionally biased region" description="Polar residues" evidence="10">
    <location>
        <begin position="121"/>
        <end position="131"/>
    </location>
</feature>
<organism evidence="11 12">
    <name type="scientific">Rhodnius prolixus</name>
    <name type="common">Triatomid bug</name>
    <dbReference type="NCBI Taxonomy" id="13249"/>
    <lineage>
        <taxon>Eukaryota</taxon>
        <taxon>Metazoa</taxon>
        <taxon>Ecdysozoa</taxon>
        <taxon>Arthropoda</taxon>
        <taxon>Hexapoda</taxon>
        <taxon>Insecta</taxon>
        <taxon>Pterygota</taxon>
        <taxon>Neoptera</taxon>
        <taxon>Paraneoptera</taxon>
        <taxon>Hemiptera</taxon>
        <taxon>Heteroptera</taxon>
        <taxon>Panheteroptera</taxon>
        <taxon>Cimicomorpha</taxon>
        <taxon>Reduviidae</taxon>
        <taxon>Triatominae</taxon>
        <taxon>Rhodnius</taxon>
    </lineage>
</organism>
<dbReference type="EMBL" id="ACPB03025503">
    <property type="status" value="NOT_ANNOTATED_CDS"/>
    <property type="molecule type" value="Genomic_DNA"/>
</dbReference>
<sequence>MSGTAYMRGQHHQGCTTNGINLEGYYCNQEYYNHYGGYSSQFNQEYYNKQECQYAKDGPYFQKTFDCANQYIKKEEKTECGTSSQNIPQQYQNFSYHQQITCQNPFIGEEKSSYNHLPASQSFSEDNNNGSPMKEKTAMDVPACSPPKDPSIFPWMKSSLSKGNERPGTNKRTRQTYSRYQTLELEKEFHYNKYLSRKRRIEISNELCLTERQIKIWFQNRRMKLKKEIVRPSTTTYPEMDSNTVSMVTSTTASHTTLFDKIDLMVPPTDSRLQL</sequence>
<name>T1I5G5_RHOPR</name>
<feature type="DNA-binding region" description="Homeobox" evidence="7">
    <location>
        <begin position="170"/>
        <end position="229"/>
    </location>
</feature>
<dbReference type="CDD" id="cd00086">
    <property type="entry name" value="homeodomain"/>
    <property type="match status" value="1"/>
</dbReference>
<evidence type="ECO:0000256" key="8">
    <source>
        <dbReference type="RuleBase" id="RU000682"/>
    </source>
</evidence>
<dbReference type="VEuPathDB" id="VectorBase:RPRC011534"/>
<evidence type="ECO:0000256" key="3">
    <source>
        <dbReference type="ARBA" id="ARBA00022473"/>
    </source>
</evidence>
<dbReference type="FunCoup" id="T1I5G5">
    <property type="interactions" value="31"/>
</dbReference>
<dbReference type="EnsemblMetazoa" id="RPRC011534-RA">
    <property type="protein sequence ID" value="RPRC011534-PA"/>
    <property type="gene ID" value="RPRC011534"/>
</dbReference>
<evidence type="ECO:0000256" key="5">
    <source>
        <dbReference type="ARBA" id="ARBA00023155"/>
    </source>
</evidence>
<dbReference type="PROSITE" id="PS50071">
    <property type="entry name" value="HOMEOBOX_2"/>
    <property type="match status" value="1"/>
</dbReference>
<dbReference type="Proteomes" id="UP000015103">
    <property type="component" value="Unassembled WGS sequence"/>
</dbReference>
<dbReference type="InterPro" id="IPR017970">
    <property type="entry name" value="Homeobox_CS"/>
</dbReference>
<dbReference type="PRINTS" id="PR00024">
    <property type="entry name" value="HOMEOBOX"/>
</dbReference>
<dbReference type="InterPro" id="IPR017995">
    <property type="entry name" value="Homeobox_antennapedia"/>
</dbReference>
<dbReference type="SUPFAM" id="SSF46689">
    <property type="entry name" value="Homeodomain-like"/>
    <property type="match status" value="1"/>
</dbReference>
<dbReference type="PANTHER" id="PTHR45659">
    <property type="entry name" value="HOMEOBOX PROTEIN HOX"/>
    <property type="match status" value="1"/>
</dbReference>
<dbReference type="InterPro" id="IPR001827">
    <property type="entry name" value="Homeobox_Antennapedia_CS"/>
</dbReference>
<evidence type="ECO:0000313" key="11">
    <source>
        <dbReference type="EnsemblMetazoa" id="RPRC011534-PA"/>
    </source>
</evidence>
<evidence type="ECO:0000256" key="7">
    <source>
        <dbReference type="PROSITE-ProRule" id="PRU00108"/>
    </source>
</evidence>
<evidence type="ECO:0000256" key="9">
    <source>
        <dbReference type="RuleBase" id="RU004442"/>
    </source>
</evidence>
<evidence type="ECO:0000256" key="4">
    <source>
        <dbReference type="ARBA" id="ARBA00023125"/>
    </source>
</evidence>
<dbReference type="GO" id="GO:0009952">
    <property type="term" value="P:anterior/posterior pattern specification"/>
    <property type="evidence" value="ECO:0007669"/>
    <property type="project" value="TreeGrafter"/>
</dbReference>
<dbReference type="HOGENOM" id="CLU_1013052_0_0_1"/>
<dbReference type="eggNOG" id="KOG0489">
    <property type="taxonomic scope" value="Eukaryota"/>
</dbReference>
<dbReference type="InterPro" id="IPR009057">
    <property type="entry name" value="Homeodomain-like_sf"/>
</dbReference>
<reference evidence="11" key="1">
    <citation type="submission" date="2015-05" db="UniProtKB">
        <authorList>
            <consortium name="EnsemblMetazoa"/>
        </authorList>
    </citation>
    <scope>IDENTIFICATION</scope>
</reference>
<protein>
    <submittedName>
        <fullName evidence="11">Homeobox domain-containing protein</fullName>
    </submittedName>
</protein>
<dbReference type="PROSITE" id="PS00027">
    <property type="entry name" value="HOMEOBOX_1"/>
    <property type="match status" value="1"/>
</dbReference>
<dbReference type="InterPro" id="IPR050296">
    <property type="entry name" value="Antp_homeobox"/>
</dbReference>
<dbReference type="InParanoid" id="T1I5G5"/>
<dbReference type="AlphaFoldDB" id="T1I5G5"/>
<evidence type="ECO:0000256" key="1">
    <source>
        <dbReference type="ARBA" id="ARBA00004123"/>
    </source>
</evidence>
<dbReference type="SMART" id="SM00389">
    <property type="entry name" value="HOX"/>
    <property type="match status" value="1"/>
</dbReference>
<accession>T1I5G5</accession>
<dbReference type="PANTHER" id="PTHR45659:SF4">
    <property type="entry name" value="HOMEOBOX PROTEIN ABDOMINAL-A"/>
    <property type="match status" value="1"/>
</dbReference>
<keyword evidence="12" id="KW-1185">Reference proteome</keyword>
<dbReference type="GO" id="GO:0000981">
    <property type="term" value="F:DNA-binding transcription factor activity, RNA polymerase II-specific"/>
    <property type="evidence" value="ECO:0007669"/>
    <property type="project" value="InterPro"/>
</dbReference>
<dbReference type="GO" id="GO:0000978">
    <property type="term" value="F:RNA polymerase II cis-regulatory region sequence-specific DNA binding"/>
    <property type="evidence" value="ECO:0007669"/>
    <property type="project" value="TreeGrafter"/>
</dbReference>
<evidence type="ECO:0000256" key="10">
    <source>
        <dbReference type="SAM" id="MobiDB-lite"/>
    </source>
</evidence>
<evidence type="ECO:0000313" key="12">
    <source>
        <dbReference type="Proteomes" id="UP000015103"/>
    </source>
</evidence>
<dbReference type="OMA" id="HELCLTE"/>
<dbReference type="STRING" id="13249.T1I5G5"/>
<keyword evidence="6 7" id="KW-0539">Nucleus</keyword>
<evidence type="ECO:0000256" key="6">
    <source>
        <dbReference type="ARBA" id="ARBA00023242"/>
    </source>
</evidence>
<keyword evidence="5 7" id="KW-0371">Homeobox</keyword>
<dbReference type="InterPro" id="IPR001356">
    <property type="entry name" value="HD"/>
</dbReference>
<dbReference type="InterPro" id="IPR020479">
    <property type="entry name" value="HD_metazoa"/>
</dbReference>